<protein>
    <recommendedName>
        <fullName evidence="1">HAT C-terminal dimerisation domain-containing protein</fullName>
    </recommendedName>
</protein>
<dbReference type="EMBL" id="CAJNOJ010000170">
    <property type="protein sequence ID" value="CAF1237482.1"/>
    <property type="molecule type" value="Genomic_DNA"/>
</dbReference>
<evidence type="ECO:0000259" key="1">
    <source>
        <dbReference type="Pfam" id="PF05699"/>
    </source>
</evidence>
<name>A0A814YYA6_ADIRI</name>
<organism evidence="2 3">
    <name type="scientific">Adineta ricciae</name>
    <name type="common">Rotifer</name>
    <dbReference type="NCBI Taxonomy" id="249248"/>
    <lineage>
        <taxon>Eukaryota</taxon>
        <taxon>Metazoa</taxon>
        <taxon>Spiralia</taxon>
        <taxon>Gnathifera</taxon>
        <taxon>Rotifera</taxon>
        <taxon>Eurotatoria</taxon>
        <taxon>Bdelloidea</taxon>
        <taxon>Adinetida</taxon>
        <taxon>Adinetidae</taxon>
        <taxon>Adineta</taxon>
    </lineage>
</organism>
<dbReference type="OrthoDB" id="1739706at2759"/>
<dbReference type="InterPro" id="IPR008906">
    <property type="entry name" value="HATC_C_dom"/>
</dbReference>
<dbReference type="PANTHER" id="PTHR46289">
    <property type="entry name" value="52 KDA REPRESSOR OF THE INHIBITOR OF THE PROTEIN KINASE-LIKE PROTEIN-RELATED"/>
    <property type="match status" value="1"/>
</dbReference>
<accession>A0A814YYA6</accession>
<dbReference type="Pfam" id="PF05699">
    <property type="entry name" value="Dimer_Tnp_hAT"/>
    <property type="match status" value="1"/>
</dbReference>
<evidence type="ECO:0000313" key="3">
    <source>
        <dbReference type="Proteomes" id="UP000663852"/>
    </source>
</evidence>
<reference evidence="2" key="1">
    <citation type="submission" date="2021-02" db="EMBL/GenBank/DDBJ databases">
        <authorList>
            <person name="Nowell W R."/>
        </authorList>
    </citation>
    <scope>NUCLEOTIDE SEQUENCE</scope>
</reference>
<comment type="caution">
    <text evidence="2">The sequence shown here is derived from an EMBL/GenBank/DDBJ whole genome shotgun (WGS) entry which is preliminary data.</text>
</comment>
<dbReference type="PANTHER" id="PTHR46289:SF14">
    <property type="entry name" value="DUF4371 DOMAIN-CONTAINING PROTEIN"/>
    <property type="match status" value="1"/>
</dbReference>
<dbReference type="InterPro" id="IPR052958">
    <property type="entry name" value="IFN-induced_PKR_regulator"/>
</dbReference>
<evidence type="ECO:0000313" key="2">
    <source>
        <dbReference type="EMBL" id="CAF1237482.1"/>
    </source>
</evidence>
<dbReference type="Proteomes" id="UP000663852">
    <property type="component" value="Unassembled WGS sequence"/>
</dbReference>
<feature type="domain" description="HAT C-terminal dimerisation" evidence="1">
    <location>
        <begin position="72"/>
        <end position="119"/>
    </location>
</feature>
<dbReference type="GO" id="GO:0046983">
    <property type="term" value="F:protein dimerization activity"/>
    <property type="evidence" value="ECO:0007669"/>
    <property type="project" value="InterPro"/>
</dbReference>
<proteinExistence type="predicted"/>
<gene>
    <name evidence="2" type="ORF">EDS130_LOCUS27272</name>
</gene>
<dbReference type="InterPro" id="IPR012337">
    <property type="entry name" value="RNaseH-like_sf"/>
</dbReference>
<dbReference type="AlphaFoldDB" id="A0A814YYA6"/>
<dbReference type="SUPFAM" id="SSF53098">
    <property type="entry name" value="Ribonuclease H-like"/>
    <property type="match status" value="1"/>
</dbReference>
<sequence>MIDTVLLELNDRFSVNNIAILIGISVLCADDDNFLQIDRLKPFALHMKTDFCSLSNEIEANFYYHLLPLQRAFPVIMSLIIAAMNIPVSSTTCERTFSKMKLIKTTARNTMSDNRVSDLCVLAEERDFVIGFKKLMDDFADFHKNSEILLN</sequence>